<dbReference type="OrthoDB" id="8374435at2"/>
<sequence>MNDDKDIWLPGRAVVVILVAVVSALVAAQWKHEALPLVAFAMILGLAIVKARWVILDFMGLRRVRPHLAIALLAWPAFFAMAAAARAALAAFGTAG</sequence>
<keyword evidence="5 6" id="KW-0472">Membrane</keyword>
<dbReference type="Pfam" id="PF03626">
    <property type="entry name" value="COX4_pro"/>
    <property type="match status" value="1"/>
</dbReference>
<dbReference type="RefSeq" id="WP_109459901.1">
    <property type="nucleotide sequence ID" value="NZ_QFBC01000009.1"/>
</dbReference>
<feature type="transmembrane region" description="Helical" evidence="6">
    <location>
        <begin position="68"/>
        <end position="92"/>
    </location>
</feature>
<evidence type="ECO:0000256" key="6">
    <source>
        <dbReference type="SAM" id="Phobius"/>
    </source>
</evidence>
<protein>
    <recommendedName>
        <fullName evidence="9">Prokaryotic cytochrome C oxidase subunit IV family protein</fullName>
    </recommendedName>
</protein>
<keyword evidence="2" id="KW-1003">Cell membrane</keyword>
<evidence type="ECO:0000256" key="5">
    <source>
        <dbReference type="ARBA" id="ARBA00023136"/>
    </source>
</evidence>
<accession>A0A2U2DN02</accession>
<reference evidence="7 8" key="1">
    <citation type="submission" date="2018-05" db="EMBL/GenBank/DDBJ databases">
        <title>The draft genome of strain NS-104.</title>
        <authorList>
            <person name="Hang P."/>
            <person name="Jiang J."/>
        </authorList>
    </citation>
    <scope>NUCLEOTIDE SEQUENCE [LARGE SCALE GENOMIC DNA]</scope>
    <source>
        <strain evidence="7 8">NS-104</strain>
    </source>
</reference>
<organism evidence="7 8">
    <name type="scientific">Metarhizobium album</name>
    <dbReference type="NCBI Taxonomy" id="2182425"/>
    <lineage>
        <taxon>Bacteria</taxon>
        <taxon>Pseudomonadati</taxon>
        <taxon>Pseudomonadota</taxon>
        <taxon>Alphaproteobacteria</taxon>
        <taxon>Hyphomicrobiales</taxon>
        <taxon>Rhizobiaceae</taxon>
        <taxon>Metarhizobium</taxon>
    </lineage>
</organism>
<feature type="transmembrane region" description="Helical" evidence="6">
    <location>
        <begin position="7"/>
        <end position="28"/>
    </location>
</feature>
<dbReference type="Proteomes" id="UP000245252">
    <property type="component" value="Unassembled WGS sequence"/>
</dbReference>
<evidence type="ECO:0000256" key="4">
    <source>
        <dbReference type="ARBA" id="ARBA00022989"/>
    </source>
</evidence>
<keyword evidence="4 6" id="KW-1133">Transmembrane helix</keyword>
<evidence type="ECO:0000313" key="8">
    <source>
        <dbReference type="Proteomes" id="UP000245252"/>
    </source>
</evidence>
<gene>
    <name evidence="7" type="ORF">DEM27_19395</name>
</gene>
<proteinExistence type="predicted"/>
<feature type="transmembrane region" description="Helical" evidence="6">
    <location>
        <begin position="34"/>
        <end position="56"/>
    </location>
</feature>
<name>A0A2U2DN02_9HYPH</name>
<evidence type="ECO:0000256" key="1">
    <source>
        <dbReference type="ARBA" id="ARBA00004651"/>
    </source>
</evidence>
<keyword evidence="8" id="KW-1185">Reference proteome</keyword>
<evidence type="ECO:0008006" key="9">
    <source>
        <dbReference type="Google" id="ProtNLM"/>
    </source>
</evidence>
<dbReference type="GO" id="GO:0005886">
    <property type="term" value="C:plasma membrane"/>
    <property type="evidence" value="ECO:0007669"/>
    <property type="project" value="UniProtKB-SubCell"/>
</dbReference>
<dbReference type="EMBL" id="QFBC01000009">
    <property type="protein sequence ID" value="PWE54681.1"/>
    <property type="molecule type" value="Genomic_DNA"/>
</dbReference>
<evidence type="ECO:0000256" key="3">
    <source>
        <dbReference type="ARBA" id="ARBA00022692"/>
    </source>
</evidence>
<evidence type="ECO:0000256" key="2">
    <source>
        <dbReference type="ARBA" id="ARBA00022475"/>
    </source>
</evidence>
<comment type="subcellular location">
    <subcellularLocation>
        <location evidence="1">Cell membrane</location>
        <topology evidence="1">Multi-pass membrane protein</topology>
    </subcellularLocation>
</comment>
<evidence type="ECO:0000313" key="7">
    <source>
        <dbReference type="EMBL" id="PWE54681.1"/>
    </source>
</evidence>
<dbReference type="InterPro" id="IPR005171">
    <property type="entry name" value="Cyt_c_oxidase_su4_prok"/>
</dbReference>
<keyword evidence="3 6" id="KW-0812">Transmembrane</keyword>
<dbReference type="AlphaFoldDB" id="A0A2U2DN02"/>
<comment type="caution">
    <text evidence="7">The sequence shown here is derived from an EMBL/GenBank/DDBJ whole genome shotgun (WGS) entry which is preliminary data.</text>
</comment>